<evidence type="ECO:0000313" key="1">
    <source>
        <dbReference type="EMBL" id="GMI12475.1"/>
    </source>
</evidence>
<reference evidence="1" key="1">
    <citation type="submission" date="2022-07" db="EMBL/GenBank/DDBJ databases">
        <title>Genome analysis of Parmales, a sister group of diatoms, reveals the evolutionary specialization of diatoms from phago-mixotrophs to photoautotrophs.</title>
        <authorList>
            <person name="Ban H."/>
            <person name="Sato S."/>
            <person name="Yoshikawa S."/>
            <person name="Kazumasa Y."/>
            <person name="Nakamura Y."/>
            <person name="Ichinomiya M."/>
            <person name="Saitoh K."/>
            <person name="Sato N."/>
            <person name="Blanc-Mathieu R."/>
            <person name="Endo H."/>
            <person name="Kuwata A."/>
            <person name="Ogata H."/>
        </authorList>
    </citation>
    <scope>NUCLEOTIDE SEQUENCE</scope>
</reference>
<accession>A0A9W7FI12</accession>
<evidence type="ECO:0000313" key="2">
    <source>
        <dbReference type="Proteomes" id="UP001165082"/>
    </source>
</evidence>
<protein>
    <submittedName>
        <fullName evidence="1">Uncharacterized protein</fullName>
    </submittedName>
</protein>
<proteinExistence type="predicted"/>
<dbReference type="AlphaFoldDB" id="A0A9W7FI12"/>
<sequence>MSAEAEFTNINPVMGAKGRATSAAYSTGSTGSRSTVARRGTRIEEAGMHFSKESAIFSLEEEDERSGESTTVSFYATCVIITNKFEYMCSLPTSVTTTIPKFRIKDVVIHEKPLLCGNMQAEASYGCCIPCRPSCCSKQQKTITFILREPQGNRMWGAGSTVEVKVKHDVQEELILHYVYGPLLNSGDKTHALAHMIEENLASPASVTLDMERI</sequence>
<dbReference type="Proteomes" id="UP001165082">
    <property type="component" value="Unassembled WGS sequence"/>
</dbReference>
<keyword evidence="2" id="KW-1185">Reference proteome</keyword>
<comment type="caution">
    <text evidence="1">The sequence shown here is derived from an EMBL/GenBank/DDBJ whole genome shotgun (WGS) entry which is preliminary data.</text>
</comment>
<organism evidence="1 2">
    <name type="scientific">Triparma retinervis</name>
    <dbReference type="NCBI Taxonomy" id="2557542"/>
    <lineage>
        <taxon>Eukaryota</taxon>
        <taxon>Sar</taxon>
        <taxon>Stramenopiles</taxon>
        <taxon>Ochrophyta</taxon>
        <taxon>Bolidophyceae</taxon>
        <taxon>Parmales</taxon>
        <taxon>Triparmaceae</taxon>
        <taxon>Triparma</taxon>
    </lineage>
</organism>
<name>A0A9W7FI12_9STRA</name>
<dbReference type="OrthoDB" id="195512at2759"/>
<dbReference type="EMBL" id="BRXZ01000479">
    <property type="protein sequence ID" value="GMI12475.1"/>
    <property type="molecule type" value="Genomic_DNA"/>
</dbReference>
<gene>
    <name evidence="1" type="ORF">TrRE_jg663</name>
</gene>